<dbReference type="SUPFAM" id="SSF51182">
    <property type="entry name" value="RmlC-like cupins"/>
    <property type="match status" value="1"/>
</dbReference>
<feature type="domain" description="Major facilitator superfamily (MFS) profile" evidence="9">
    <location>
        <begin position="1"/>
        <end position="205"/>
    </location>
</feature>
<dbReference type="InterPro" id="IPR036259">
    <property type="entry name" value="MFS_trans_sf"/>
</dbReference>
<comment type="caution">
    <text evidence="10">The sequence shown here is derived from an EMBL/GenBank/DDBJ whole genome shotgun (WGS) entry which is preliminary data.</text>
</comment>
<organism evidence="10 11">
    <name type="scientific">Pseudonocardia aurantiaca</name>
    <dbReference type="NCBI Taxonomy" id="75290"/>
    <lineage>
        <taxon>Bacteria</taxon>
        <taxon>Bacillati</taxon>
        <taxon>Actinomycetota</taxon>
        <taxon>Actinomycetes</taxon>
        <taxon>Pseudonocardiales</taxon>
        <taxon>Pseudonocardiaceae</taxon>
        <taxon>Pseudonocardia</taxon>
    </lineage>
</organism>
<feature type="transmembrane region" description="Helical" evidence="8">
    <location>
        <begin position="98"/>
        <end position="131"/>
    </location>
</feature>
<evidence type="ECO:0000256" key="7">
    <source>
        <dbReference type="SAM" id="MobiDB-lite"/>
    </source>
</evidence>
<proteinExistence type="predicted"/>
<reference evidence="11" key="1">
    <citation type="journal article" date="2019" name="Int. J. Syst. Evol. Microbiol.">
        <title>The Global Catalogue of Microorganisms (GCM) 10K type strain sequencing project: providing services to taxonomists for standard genome sequencing and annotation.</title>
        <authorList>
            <consortium name="The Broad Institute Genomics Platform"/>
            <consortium name="The Broad Institute Genome Sequencing Center for Infectious Disease"/>
            <person name="Wu L."/>
            <person name="Ma J."/>
        </authorList>
    </citation>
    <scope>NUCLEOTIDE SEQUENCE [LARGE SCALE GENOMIC DNA]</scope>
    <source>
        <strain evidence="11">JCM 12165</strain>
    </source>
</reference>
<keyword evidence="3" id="KW-1003">Cell membrane</keyword>
<dbReference type="InterPro" id="IPR011051">
    <property type="entry name" value="RmlC_Cupin_sf"/>
</dbReference>
<feature type="compositionally biased region" description="Basic and acidic residues" evidence="7">
    <location>
        <begin position="447"/>
        <end position="459"/>
    </location>
</feature>
<evidence type="ECO:0000256" key="5">
    <source>
        <dbReference type="ARBA" id="ARBA00022989"/>
    </source>
</evidence>
<feature type="transmembrane region" description="Helical" evidence="8">
    <location>
        <begin position="266"/>
        <end position="286"/>
    </location>
</feature>
<dbReference type="Pfam" id="PF05977">
    <property type="entry name" value="MFS_3"/>
    <property type="match status" value="1"/>
</dbReference>
<evidence type="ECO:0000256" key="4">
    <source>
        <dbReference type="ARBA" id="ARBA00022692"/>
    </source>
</evidence>
<keyword evidence="4 8" id="KW-0812">Transmembrane</keyword>
<dbReference type="PROSITE" id="PS50850">
    <property type="entry name" value="MFS"/>
    <property type="match status" value="1"/>
</dbReference>
<dbReference type="SUPFAM" id="SSF103473">
    <property type="entry name" value="MFS general substrate transporter"/>
    <property type="match status" value="1"/>
</dbReference>
<gene>
    <name evidence="10" type="ORF">ACFSCY_19070</name>
</gene>
<feature type="transmembrane region" description="Helical" evidence="8">
    <location>
        <begin position="57"/>
        <end position="77"/>
    </location>
</feature>
<keyword evidence="2" id="KW-0813">Transport</keyword>
<evidence type="ECO:0000256" key="8">
    <source>
        <dbReference type="SAM" id="Phobius"/>
    </source>
</evidence>
<dbReference type="RefSeq" id="WP_343978667.1">
    <property type="nucleotide sequence ID" value="NZ_BAAAJG010000010.1"/>
</dbReference>
<dbReference type="Proteomes" id="UP001597145">
    <property type="component" value="Unassembled WGS sequence"/>
</dbReference>
<dbReference type="InterPro" id="IPR013096">
    <property type="entry name" value="Cupin_2"/>
</dbReference>
<feature type="transmembrane region" description="Helical" evidence="8">
    <location>
        <begin position="381"/>
        <end position="400"/>
    </location>
</feature>
<dbReference type="EMBL" id="JBHUCP010000012">
    <property type="protein sequence ID" value="MFD1531540.1"/>
    <property type="molecule type" value="Genomic_DNA"/>
</dbReference>
<evidence type="ECO:0000256" key="6">
    <source>
        <dbReference type="ARBA" id="ARBA00023136"/>
    </source>
</evidence>
<dbReference type="CDD" id="cd02208">
    <property type="entry name" value="cupin_RmlC-like"/>
    <property type="match status" value="1"/>
</dbReference>
<dbReference type="InterPro" id="IPR020846">
    <property type="entry name" value="MFS_dom"/>
</dbReference>
<feature type="transmembrane region" description="Helical" evidence="8">
    <location>
        <begin position="293"/>
        <end position="313"/>
    </location>
</feature>
<sequence>MSRLVATAQAALARVFRSLLEANFRRYFAGQAVSVIGTWTQRVAQDWLVLELSGSGVALGVSMVLQFGPTLLLGLWGGTVVDRVDRRRLLVVTQSVQALLAALLGGLAIAGVVQLWMVYALALALGVVTVLDNPARQALVGEMVRPADYVNAQSLTSTVNNTGRLVGPAVAGLLIATTGIGVAFLVNAVSFLAVLVGLLRMDPGASRATRGGRRKGSAREGLRYVRRTPDLWATLLLVGVVGLFGQNFRVVLPLLAQDTFHGGPEVYAYLTAALGLGAVVGALVTASRETATAWGMLLACTAFGAVNVLAAAAPALPLAYVAMVALGVVNIVFNTLGRSVLLLGSDPDMHGRVLALHGLVFLGTTPLGGPLLGWICEAFGARAGFVVAGASALVACAALAPRLRAQRRRAAAPAQVQQQWYEHFPFPVTVSDGPTAAPAEPPPTHAEPADGRGTGDRMGKKGRVFVRGLTSETYGLGEFRKAQLGAERVRDDTVVVDDAKVGHSGDSEKSRTWWRIGPGDEEFLTQTLQVHFVELPPHSSNHGHGHQNEAAFYILEGAGYEIHDDQRYDWKKDDLVFVHTDSVHRHFNPYDETARALVVKAKCTWMFMGLIQQGRSGPIEREDEFGPREDWSRVWTPGVLDRKKVVSPEDTVWEITPLGNVRHLLNKERSDLRQFAVDVFELAIPAGSRSGKHWKMADEVDYVLSGEGYSLHWEVQEEIAEKYYARIAKEPTRHEIKKGDTLYVPQNTVVQHFAADGSELRMLASQNRVFKHLGYDTVHYFENAPEYDAAELGASARV</sequence>
<dbReference type="Gene3D" id="1.20.1250.20">
    <property type="entry name" value="MFS general substrate transporter like domains"/>
    <property type="match status" value="1"/>
</dbReference>
<evidence type="ECO:0000313" key="10">
    <source>
        <dbReference type="EMBL" id="MFD1531540.1"/>
    </source>
</evidence>
<feature type="region of interest" description="Disordered" evidence="7">
    <location>
        <begin position="431"/>
        <end position="460"/>
    </location>
</feature>
<protein>
    <submittedName>
        <fullName evidence="10">MFS transporter</fullName>
    </submittedName>
</protein>
<feature type="transmembrane region" description="Helical" evidence="8">
    <location>
        <begin position="319"/>
        <end position="341"/>
    </location>
</feature>
<dbReference type="PANTHER" id="PTHR23513">
    <property type="entry name" value="INTEGRAL MEMBRANE EFFLUX PROTEIN-RELATED"/>
    <property type="match status" value="1"/>
</dbReference>
<dbReference type="InterPro" id="IPR010290">
    <property type="entry name" value="TM_effector"/>
</dbReference>
<dbReference type="InterPro" id="IPR014710">
    <property type="entry name" value="RmlC-like_jellyroll"/>
</dbReference>
<dbReference type="Pfam" id="PF07883">
    <property type="entry name" value="Cupin_2"/>
    <property type="match status" value="1"/>
</dbReference>
<evidence type="ECO:0000313" key="11">
    <source>
        <dbReference type="Proteomes" id="UP001597145"/>
    </source>
</evidence>
<keyword evidence="5 8" id="KW-1133">Transmembrane helix</keyword>
<feature type="transmembrane region" description="Helical" evidence="8">
    <location>
        <begin position="229"/>
        <end position="246"/>
    </location>
</feature>
<evidence type="ECO:0000256" key="2">
    <source>
        <dbReference type="ARBA" id="ARBA00022448"/>
    </source>
</evidence>
<keyword evidence="11" id="KW-1185">Reference proteome</keyword>
<comment type="subcellular location">
    <subcellularLocation>
        <location evidence="1">Cell membrane</location>
        <topology evidence="1">Multi-pass membrane protein</topology>
    </subcellularLocation>
</comment>
<accession>A0ABW4FLR2</accession>
<evidence type="ECO:0000259" key="9">
    <source>
        <dbReference type="PROSITE" id="PS50850"/>
    </source>
</evidence>
<evidence type="ECO:0000256" key="1">
    <source>
        <dbReference type="ARBA" id="ARBA00004651"/>
    </source>
</evidence>
<feature type="transmembrane region" description="Helical" evidence="8">
    <location>
        <begin position="169"/>
        <end position="199"/>
    </location>
</feature>
<name>A0ABW4FLR2_9PSEU</name>
<dbReference type="Gene3D" id="2.60.120.10">
    <property type="entry name" value="Jelly Rolls"/>
    <property type="match status" value="2"/>
</dbReference>
<keyword evidence="6 8" id="KW-0472">Membrane</keyword>
<dbReference type="PANTHER" id="PTHR23513:SF11">
    <property type="entry name" value="STAPHYLOFERRIN A TRANSPORTER"/>
    <property type="match status" value="1"/>
</dbReference>
<evidence type="ECO:0000256" key="3">
    <source>
        <dbReference type="ARBA" id="ARBA00022475"/>
    </source>
</evidence>
<feature type="transmembrane region" description="Helical" evidence="8">
    <location>
        <begin position="353"/>
        <end position="375"/>
    </location>
</feature>
<dbReference type="CDD" id="cd06173">
    <property type="entry name" value="MFS_MefA_like"/>
    <property type="match status" value="1"/>
</dbReference>